<name>A0AAN9GLZ8_9CAEN</name>
<proteinExistence type="predicted"/>
<evidence type="ECO:0000313" key="3">
    <source>
        <dbReference type="Proteomes" id="UP001374579"/>
    </source>
</evidence>
<evidence type="ECO:0000256" key="1">
    <source>
        <dbReference type="SAM" id="SignalP"/>
    </source>
</evidence>
<protein>
    <submittedName>
        <fullName evidence="2">Uncharacterized protein</fullName>
    </submittedName>
</protein>
<dbReference type="PROSITE" id="PS51257">
    <property type="entry name" value="PROKAR_LIPOPROTEIN"/>
    <property type="match status" value="1"/>
</dbReference>
<keyword evidence="3" id="KW-1185">Reference proteome</keyword>
<feature type="signal peptide" evidence="1">
    <location>
        <begin position="1"/>
        <end position="22"/>
    </location>
</feature>
<organism evidence="2 3">
    <name type="scientific">Littorina saxatilis</name>
    <dbReference type="NCBI Taxonomy" id="31220"/>
    <lineage>
        <taxon>Eukaryota</taxon>
        <taxon>Metazoa</taxon>
        <taxon>Spiralia</taxon>
        <taxon>Lophotrochozoa</taxon>
        <taxon>Mollusca</taxon>
        <taxon>Gastropoda</taxon>
        <taxon>Caenogastropoda</taxon>
        <taxon>Littorinimorpha</taxon>
        <taxon>Littorinoidea</taxon>
        <taxon>Littorinidae</taxon>
        <taxon>Littorina</taxon>
    </lineage>
</organism>
<accession>A0AAN9GLZ8</accession>
<reference evidence="2 3" key="1">
    <citation type="submission" date="2024-02" db="EMBL/GenBank/DDBJ databases">
        <title>Chromosome-scale genome assembly of the rough periwinkle Littorina saxatilis.</title>
        <authorList>
            <person name="De Jode A."/>
            <person name="Faria R."/>
            <person name="Formenti G."/>
            <person name="Sims Y."/>
            <person name="Smith T.P."/>
            <person name="Tracey A."/>
            <person name="Wood J.M.D."/>
            <person name="Zagrodzka Z.B."/>
            <person name="Johannesson K."/>
            <person name="Butlin R.K."/>
            <person name="Leder E.H."/>
        </authorList>
    </citation>
    <scope>NUCLEOTIDE SEQUENCE [LARGE SCALE GENOMIC DNA]</scope>
    <source>
        <strain evidence="2">Snail1</strain>
        <tissue evidence="2">Muscle</tissue>
    </source>
</reference>
<dbReference type="AlphaFoldDB" id="A0AAN9GLZ8"/>
<sequence length="138" mass="14488">MQTFKFLHIFVFQLASFPVVLSCDGDALENCNNAFATAASTAAQTQPVICGIVDTFWECLNTACSNNVPAEWSDNLGQNLAQMNVSCPVSGETTTGGGANNGNTSTEGDSGAGVLNFSSPQSLLPQTFLVFFSTSIFV</sequence>
<evidence type="ECO:0000313" key="2">
    <source>
        <dbReference type="EMBL" id="KAK7111560.1"/>
    </source>
</evidence>
<feature type="chain" id="PRO_5042875059" evidence="1">
    <location>
        <begin position="23"/>
        <end position="138"/>
    </location>
</feature>
<dbReference type="Proteomes" id="UP001374579">
    <property type="component" value="Unassembled WGS sequence"/>
</dbReference>
<comment type="caution">
    <text evidence="2">The sequence shown here is derived from an EMBL/GenBank/DDBJ whole genome shotgun (WGS) entry which is preliminary data.</text>
</comment>
<keyword evidence="1" id="KW-0732">Signal</keyword>
<dbReference type="EMBL" id="JBAMIC010000002">
    <property type="protein sequence ID" value="KAK7111560.1"/>
    <property type="molecule type" value="Genomic_DNA"/>
</dbReference>
<gene>
    <name evidence="2" type="ORF">V1264_011170</name>
</gene>